<evidence type="ECO:0000256" key="3">
    <source>
        <dbReference type="ARBA" id="ARBA00020170"/>
    </source>
</evidence>
<dbReference type="Gene3D" id="3.40.50.300">
    <property type="entry name" value="P-loop containing nucleotide triphosphate hydrolases"/>
    <property type="match status" value="1"/>
</dbReference>
<evidence type="ECO:0000256" key="2">
    <source>
        <dbReference type="ARBA" id="ARBA00008016"/>
    </source>
</evidence>
<dbReference type="HAMAP" id="MF_00365">
    <property type="entry name" value="RecF"/>
    <property type="match status" value="1"/>
</dbReference>
<protein>
    <recommendedName>
        <fullName evidence="3 9">DNA replication and repair protein RecF</fullName>
    </recommendedName>
</protein>
<evidence type="ECO:0000256" key="8">
    <source>
        <dbReference type="ARBA" id="ARBA00023125"/>
    </source>
</evidence>
<dbReference type="InterPro" id="IPR027417">
    <property type="entry name" value="P-loop_NTPase"/>
</dbReference>
<keyword evidence="9" id="KW-0227">DNA damage</keyword>
<feature type="domain" description="AAA+ ATPase" evidence="10">
    <location>
        <begin position="22"/>
        <end position="362"/>
    </location>
</feature>
<dbReference type="InterPro" id="IPR001238">
    <property type="entry name" value="DNA-binding_RecF"/>
</dbReference>
<dbReference type="Pfam" id="PF02463">
    <property type="entry name" value="SMC_N"/>
    <property type="match status" value="1"/>
</dbReference>
<comment type="function">
    <text evidence="9">The RecF protein is involved in DNA metabolism; it is required for DNA replication and normal SOS inducibility. RecF binds preferentially to single-stranded, linear DNA. It also seems to bind ATP.</text>
</comment>
<evidence type="ECO:0000256" key="7">
    <source>
        <dbReference type="ARBA" id="ARBA00022840"/>
    </source>
</evidence>
<dbReference type="EMBL" id="JADINE010000002">
    <property type="protein sequence ID" value="MBO8406865.1"/>
    <property type="molecule type" value="Genomic_DNA"/>
</dbReference>
<keyword evidence="8 9" id="KW-0238">DNA-binding</keyword>
<evidence type="ECO:0000313" key="11">
    <source>
        <dbReference type="EMBL" id="MBO8406865.1"/>
    </source>
</evidence>
<dbReference type="GO" id="GO:0005737">
    <property type="term" value="C:cytoplasm"/>
    <property type="evidence" value="ECO:0007669"/>
    <property type="project" value="UniProtKB-SubCell"/>
</dbReference>
<feature type="binding site" evidence="9">
    <location>
        <begin position="30"/>
        <end position="37"/>
    </location>
    <ligand>
        <name>ATP</name>
        <dbReference type="ChEBI" id="CHEBI:30616"/>
    </ligand>
</feature>
<dbReference type="SMART" id="SM00382">
    <property type="entry name" value="AAA"/>
    <property type="match status" value="1"/>
</dbReference>
<dbReference type="PROSITE" id="PS00617">
    <property type="entry name" value="RECF_1"/>
    <property type="match status" value="1"/>
</dbReference>
<sequence length="365" mass="39615">MIETITLTDFRNHKSCRIQTHGRHNVIITGPNGAGKTAVLEAISMLSGDRGLRGAPMTDIARFGGDGGFSVHAVLNDDTEISVYFSAGDTNRRARLDGDNATLSALQSQLRTVWLTPREDRLFVDAASERRSFFDRLAGSFDATHSGRVARFAKLMSERAFALKNGNDVRWLDALDAQIAGVAVSVADARIRYAGELNYFLTDYAVTVTGMVEQMLIDSKPASVAEREYLNYLHGARELIGDKMVVDGPHKSDFGVLNKKLNLPAALTSTGQQKMALLALILAHATLLHTKTHRQPLILLDEAAAHLDADARAGLFRELAAADAQVWATGLDANVFADVPNAVFVTCKDGEINNILVPGNTDEQN</sequence>
<dbReference type="GO" id="GO:0000731">
    <property type="term" value="P:DNA synthesis involved in DNA repair"/>
    <property type="evidence" value="ECO:0007669"/>
    <property type="project" value="TreeGrafter"/>
</dbReference>
<evidence type="ECO:0000256" key="4">
    <source>
        <dbReference type="ARBA" id="ARBA00022490"/>
    </source>
</evidence>
<dbReference type="AlphaFoldDB" id="A0A940DD13"/>
<dbReference type="Gene3D" id="1.20.1050.90">
    <property type="entry name" value="RecF/RecN/SMC, N-terminal domain"/>
    <property type="match status" value="1"/>
</dbReference>
<comment type="similarity">
    <text evidence="2 9">Belongs to the RecF family.</text>
</comment>
<keyword evidence="9" id="KW-0234">DNA repair</keyword>
<organism evidence="11 12">
    <name type="scientific">Candidatus Enterousia excrementavium</name>
    <dbReference type="NCBI Taxonomy" id="2840789"/>
    <lineage>
        <taxon>Bacteria</taxon>
        <taxon>Pseudomonadati</taxon>
        <taxon>Pseudomonadota</taxon>
        <taxon>Alphaproteobacteria</taxon>
        <taxon>Candidatus Enterousia</taxon>
    </lineage>
</organism>
<dbReference type="GO" id="GO:0003697">
    <property type="term" value="F:single-stranded DNA binding"/>
    <property type="evidence" value="ECO:0007669"/>
    <property type="project" value="UniProtKB-UniRule"/>
</dbReference>
<dbReference type="PANTHER" id="PTHR32182:SF0">
    <property type="entry name" value="DNA REPLICATION AND REPAIR PROTEIN RECF"/>
    <property type="match status" value="1"/>
</dbReference>
<comment type="subcellular location">
    <subcellularLocation>
        <location evidence="1 9">Cytoplasm</location>
    </subcellularLocation>
</comment>
<keyword evidence="4 9" id="KW-0963">Cytoplasm</keyword>
<evidence type="ECO:0000256" key="5">
    <source>
        <dbReference type="ARBA" id="ARBA00022705"/>
    </source>
</evidence>
<evidence type="ECO:0000256" key="9">
    <source>
        <dbReference type="HAMAP-Rule" id="MF_00365"/>
    </source>
</evidence>
<keyword evidence="7 9" id="KW-0067">ATP-binding</keyword>
<name>A0A940DD13_9PROT</name>
<dbReference type="GO" id="GO:0006302">
    <property type="term" value="P:double-strand break repair"/>
    <property type="evidence" value="ECO:0007669"/>
    <property type="project" value="TreeGrafter"/>
</dbReference>
<keyword evidence="9" id="KW-0742">SOS response</keyword>
<dbReference type="GO" id="GO:0006260">
    <property type="term" value="P:DNA replication"/>
    <property type="evidence" value="ECO:0007669"/>
    <property type="project" value="UniProtKB-UniRule"/>
</dbReference>
<accession>A0A940DD13</accession>
<dbReference type="PANTHER" id="PTHR32182">
    <property type="entry name" value="DNA REPLICATION AND REPAIR PROTEIN RECF"/>
    <property type="match status" value="1"/>
</dbReference>
<dbReference type="InterPro" id="IPR042174">
    <property type="entry name" value="RecF_2"/>
</dbReference>
<reference evidence="11" key="2">
    <citation type="journal article" date="2021" name="PeerJ">
        <title>Extensive microbial diversity within the chicken gut microbiome revealed by metagenomics and culture.</title>
        <authorList>
            <person name="Gilroy R."/>
            <person name="Ravi A."/>
            <person name="Getino M."/>
            <person name="Pursley I."/>
            <person name="Horton D.L."/>
            <person name="Alikhan N.F."/>
            <person name="Baker D."/>
            <person name="Gharbi K."/>
            <person name="Hall N."/>
            <person name="Watson M."/>
            <person name="Adriaenssens E.M."/>
            <person name="Foster-Nyarko E."/>
            <person name="Jarju S."/>
            <person name="Secka A."/>
            <person name="Antonio M."/>
            <person name="Oren A."/>
            <person name="Chaudhuri R.R."/>
            <person name="La Ragione R."/>
            <person name="Hildebrand F."/>
            <person name="Pallen M.J."/>
        </authorList>
    </citation>
    <scope>NUCLEOTIDE SEQUENCE</scope>
    <source>
        <strain evidence="11">B1-16210</strain>
    </source>
</reference>
<evidence type="ECO:0000313" key="12">
    <source>
        <dbReference type="Proteomes" id="UP000721442"/>
    </source>
</evidence>
<dbReference type="InterPro" id="IPR003395">
    <property type="entry name" value="RecF/RecN/SMC_N"/>
</dbReference>
<dbReference type="InterPro" id="IPR003593">
    <property type="entry name" value="AAA+_ATPase"/>
</dbReference>
<proteinExistence type="inferred from homology"/>
<comment type="caution">
    <text evidence="11">The sequence shown here is derived from an EMBL/GenBank/DDBJ whole genome shotgun (WGS) entry which is preliminary data.</text>
</comment>
<dbReference type="NCBIfam" id="TIGR00611">
    <property type="entry name" value="recf"/>
    <property type="match status" value="1"/>
</dbReference>
<dbReference type="GO" id="GO:0005524">
    <property type="term" value="F:ATP binding"/>
    <property type="evidence" value="ECO:0007669"/>
    <property type="project" value="UniProtKB-UniRule"/>
</dbReference>
<dbReference type="GO" id="GO:0009432">
    <property type="term" value="P:SOS response"/>
    <property type="evidence" value="ECO:0007669"/>
    <property type="project" value="UniProtKB-UniRule"/>
</dbReference>
<dbReference type="Proteomes" id="UP000721442">
    <property type="component" value="Unassembled WGS sequence"/>
</dbReference>
<gene>
    <name evidence="9" type="primary">recF</name>
    <name evidence="11" type="ORF">IAC77_00165</name>
</gene>
<dbReference type="InterPro" id="IPR018078">
    <property type="entry name" value="DNA-binding_RecF_CS"/>
</dbReference>
<evidence type="ECO:0000256" key="1">
    <source>
        <dbReference type="ARBA" id="ARBA00004496"/>
    </source>
</evidence>
<keyword evidence="6 9" id="KW-0547">Nucleotide-binding</keyword>
<evidence type="ECO:0000259" key="10">
    <source>
        <dbReference type="SMART" id="SM00382"/>
    </source>
</evidence>
<dbReference type="SUPFAM" id="SSF52540">
    <property type="entry name" value="P-loop containing nucleoside triphosphate hydrolases"/>
    <property type="match status" value="1"/>
</dbReference>
<keyword evidence="5 9" id="KW-0235">DNA replication</keyword>
<evidence type="ECO:0000256" key="6">
    <source>
        <dbReference type="ARBA" id="ARBA00022741"/>
    </source>
</evidence>
<reference evidence="11" key="1">
    <citation type="submission" date="2020-10" db="EMBL/GenBank/DDBJ databases">
        <authorList>
            <person name="Gilroy R."/>
        </authorList>
    </citation>
    <scope>NUCLEOTIDE SEQUENCE</scope>
    <source>
        <strain evidence="11">B1-16210</strain>
    </source>
</reference>